<comment type="caution">
    <text evidence="2">The sequence shown here is derived from an EMBL/GenBank/DDBJ whole genome shotgun (WGS) entry which is preliminary data.</text>
</comment>
<dbReference type="Pfam" id="PF09346">
    <property type="entry name" value="SMI1_KNR4"/>
    <property type="match status" value="1"/>
</dbReference>
<accession>A0ABS2BKJ7</accession>
<evidence type="ECO:0000313" key="3">
    <source>
        <dbReference type="Proteomes" id="UP000809431"/>
    </source>
</evidence>
<reference evidence="2 3" key="1">
    <citation type="submission" date="2021-01" db="EMBL/GenBank/DDBJ databases">
        <title>Draft Genome Sequence and Polyhydroxyalkanoate Biosynthetic Potential of Jeongeupia naejangsanensis Type Strain DSM 24253.</title>
        <authorList>
            <person name="Turrini P."/>
            <person name="Artuso I."/>
            <person name="Lugli G.A."/>
            <person name="Frangipani E."/>
            <person name="Ventura M."/>
            <person name="Visca P."/>
        </authorList>
    </citation>
    <scope>NUCLEOTIDE SEQUENCE [LARGE SCALE GENOMIC DNA]</scope>
    <source>
        <strain evidence="2 3">DSM 24253</strain>
    </source>
</reference>
<dbReference type="RefSeq" id="WP_203538258.1">
    <property type="nucleotide sequence ID" value="NZ_JAESND010000004.1"/>
</dbReference>
<dbReference type="InterPro" id="IPR018958">
    <property type="entry name" value="Knr4/Smi1-like_dom"/>
</dbReference>
<gene>
    <name evidence="2" type="ORF">JMJ54_09875</name>
</gene>
<keyword evidence="3" id="KW-1185">Reference proteome</keyword>
<evidence type="ECO:0000313" key="2">
    <source>
        <dbReference type="EMBL" id="MBM3116142.1"/>
    </source>
</evidence>
<sequence>MLRTTPTKNDLQEVETSIGMKFPESYANFALNIGIGDFSDELRLFSPAEIYRFDVPDTPFDGWVAFATDSLGNHLSFNPDEAPINNELSIFFNVTIHSDSVLLRLPLRNFSKFSIHTITHMNK</sequence>
<dbReference type="Gene3D" id="3.40.1580.10">
    <property type="entry name" value="SMI1/KNR4-like"/>
    <property type="match status" value="1"/>
</dbReference>
<dbReference type="SUPFAM" id="SSF160631">
    <property type="entry name" value="SMI1/KNR4-like"/>
    <property type="match status" value="1"/>
</dbReference>
<evidence type="ECO:0000259" key="1">
    <source>
        <dbReference type="Pfam" id="PF09346"/>
    </source>
</evidence>
<proteinExistence type="predicted"/>
<feature type="domain" description="Knr4/Smi1-like" evidence="1">
    <location>
        <begin position="6"/>
        <end position="97"/>
    </location>
</feature>
<name>A0ABS2BKJ7_9NEIS</name>
<dbReference type="EMBL" id="JAESND010000004">
    <property type="protein sequence ID" value="MBM3116142.1"/>
    <property type="molecule type" value="Genomic_DNA"/>
</dbReference>
<dbReference type="Proteomes" id="UP000809431">
    <property type="component" value="Unassembled WGS sequence"/>
</dbReference>
<protein>
    <submittedName>
        <fullName evidence="2">SMI1/KNR4 family protein</fullName>
    </submittedName>
</protein>
<organism evidence="2 3">
    <name type="scientific">Jeongeupia naejangsanensis</name>
    <dbReference type="NCBI Taxonomy" id="613195"/>
    <lineage>
        <taxon>Bacteria</taxon>
        <taxon>Pseudomonadati</taxon>
        <taxon>Pseudomonadota</taxon>
        <taxon>Betaproteobacteria</taxon>
        <taxon>Neisseriales</taxon>
        <taxon>Chitinibacteraceae</taxon>
        <taxon>Jeongeupia</taxon>
    </lineage>
</organism>
<dbReference type="InterPro" id="IPR037883">
    <property type="entry name" value="Knr4/Smi1-like_sf"/>
</dbReference>